<dbReference type="Gene3D" id="1.10.510.10">
    <property type="entry name" value="Transferase(Phosphotransferase) domain 1"/>
    <property type="match status" value="1"/>
</dbReference>
<dbReference type="InterPro" id="IPR011009">
    <property type="entry name" value="Kinase-like_dom_sf"/>
</dbReference>
<protein>
    <submittedName>
        <fullName evidence="1">Uncharacterized protein</fullName>
    </submittedName>
</protein>
<keyword evidence="2" id="KW-1185">Reference proteome</keyword>
<organism evidence="1 2">
    <name type="scientific">Owenia fusiformis</name>
    <name type="common">Polychaete worm</name>
    <dbReference type="NCBI Taxonomy" id="6347"/>
    <lineage>
        <taxon>Eukaryota</taxon>
        <taxon>Metazoa</taxon>
        <taxon>Spiralia</taxon>
        <taxon>Lophotrochozoa</taxon>
        <taxon>Annelida</taxon>
        <taxon>Polychaeta</taxon>
        <taxon>Sedentaria</taxon>
        <taxon>Canalipalpata</taxon>
        <taxon>Sabellida</taxon>
        <taxon>Oweniida</taxon>
        <taxon>Oweniidae</taxon>
        <taxon>Owenia</taxon>
    </lineage>
</organism>
<name>A0A8J1TEP6_OWEFU</name>
<dbReference type="GO" id="GO:0005634">
    <property type="term" value="C:nucleus"/>
    <property type="evidence" value="ECO:0007669"/>
    <property type="project" value="TreeGrafter"/>
</dbReference>
<evidence type="ECO:0000313" key="2">
    <source>
        <dbReference type="Proteomes" id="UP000749559"/>
    </source>
</evidence>
<proteinExistence type="predicted"/>
<dbReference type="GO" id="GO:0005524">
    <property type="term" value="F:ATP binding"/>
    <property type="evidence" value="ECO:0007669"/>
    <property type="project" value="InterPro"/>
</dbReference>
<dbReference type="AlphaFoldDB" id="A0A8J1TEP6"/>
<dbReference type="Pfam" id="PF00069">
    <property type="entry name" value="Pkinase"/>
    <property type="match status" value="1"/>
</dbReference>
<dbReference type="InterPro" id="IPR000719">
    <property type="entry name" value="Prot_kinase_dom"/>
</dbReference>
<dbReference type="OrthoDB" id="6349622at2759"/>
<dbReference type="GO" id="GO:0004672">
    <property type="term" value="F:protein kinase activity"/>
    <property type="evidence" value="ECO:0007669"/>
    <property type="project" value="InterPro"/>
</dbReference>
<accession>A0A8J1TEP6</accession>
<dbReference type="PANTHER" id="PTHR24345">
    <property type="entry name" value="SERINE/THREONINE-PROTEIN KINASE PLK"/>
    <property type="match status" value="1"/>
</dbReference>
<dbReference type="SUPFAM" id="SSF56112">
    <property type="entry name" value="Protein kinase-like (PK-like)"/>
    <property type="match status" value="1"/>
</dbReference>
<feature type="non-terminal residue" evidence="1">
    <location>
        <position position="1"/>
    </location>
</feature>
<gene>
    <name evidence="1" type="ORF">OFUS_LOCUS22835</name>
</gene>
<dbReference type="EMBL" id="CAIIXF020000011">
    <property type="protein sequence ID" value="CAH1798741.1"/>
    <property type="molecule type" value="Genomic_DNA"/>
</dbReference>
<evidence type="ECO:0000313" key="1">
    <source>
        <dbReference type="EMBL" id="CAH1798741.1"/>
    </source>
</evidence>
<dbReference type="PROSITE" id="PS50011">
    <property type="entry name" value="PROTEIN_KINASE_DOM"/>
    <property type="match status" value="1"/>
</dbReference>
<dbReference type="Proteomes" id="UP000749559">
    <property type="component" value="Unassembled WGS sequence"/>
</dbReference>
<comment type="caution">
    <text evidence="1">The sequence shown here is derived from an EMBL/GenBank/DDBJ whole genome shotgun (WGS) entry which is preliminary data.</text>
</comment>
<sequence length="193" mass="21801">DSGGHQNITQTYGLATIQGNVSVMLSYHGDLTLSRLIQKYRNALPLRIAKYTIPQIFSAVDFLHSKLVIHNMLTTENIWMESSASGFKPILGDFSKACRECTAKKLTQSQQKNMIFSHFPPEVLKGYCKPSIFSDAYALGKLLSEVFPKLDKTDETERALLKLQTMLLSDNPGERLIMDFQSHLEVCFVNDCY</sequence>
<reference evidence="1" key="1">
    <citation type="submission" date="2022-03" db="EMBL/GenBank/DDBJ databases">
        <authorList>
            <person name="Martin C."/>
        </authorList>
    </citation>
    <scope>NUCLEOTIDE SEQUENCE</scope>
</reference>